<reference evidence="6 7" key="1">
    <citation type="submission" date="2023-01" db="EMBL/GenBank/DDBJ databases">
        <authorList>
            <person name="Whitehead M."/>
        </authorList>
    </citation>
    <scope>NUCLEOTIDE SEQUENCE [LARGE SCALE GENOMIC DNA]</scope>
</reference>
<dbReference type="InterPro" id="IPR018289">
    <property type="entry name" value="MULE_transposase_dom"/>
</dbReference>
<evidence type="ECO:0000256" key="3">
    <source>
        <dbReference type="ARBA" id="ARBA00022833"/>
    </source>
</evidence>
<keyword evidence="7" id="KW-1185">Reference proteome</keyword>
<evidence type="ECO:0000313" key="7">
    <source>
        <dbReference type="Proteomes" id="UP001160148"/>
    </source>
</evidence>
<dbReference type="PANTHER" id="PTHR47160">
    <property type="entry name" value="PUTATIVE-RELATED"/>
    <property type="match status" value="1"/>
</dbReference>
<dbReference type="EMBL" id="CARXXK010000001">
    <property type="protein sequence ID" value="CAI6347174.1"/>
    <property type="molecule type" value="Genomic_DNA"/>
</dbReference>
<evidence type="ECO:0000259" key="4">
    <source>
        <dbReference type="Pfam" id="PF04500"/>
    </source>
</evidence>
<evidence type="ECO:0008006" key="8">
    <source>
        <dbReference type="Google" id="ProtNLM"/>
    </source>
</evidence>
<keyword evidence="3" id="KW-0862">Zinc</keyword>
<feature type="domain" description="FLYWCH-type" evidence="4">
    <location>
        <begin position="9"/>
        <end position="69"/>
    </location>
</feature>
<dbReference type="Pfam" id="PF04500">
    <property type="entry name" value="FLYWCH"/>
    <property type="match status" value="1"/>
</dbReference>
<proteinExistence type="predicted"/>
<accession>A0AAV0VSN1</accession>
<name>A0AAV0VSN1_9HEMI</name>
<feature type="domain" description="MULE transposase" evidence="5">
    <location>
        <begin position="188"/>
        <end position="288"/>
    </location>
</feature>
<evidence type="ECO:0000256" key="1">
    <source>
        <dbReference type="ARBA" id="ARBA00022723"/>
    </source>
</evidence>
<sequence length="479" mass="55521">MEEYCKIVLSQQGREKLVVKGYLMVKDKNREDLFYWYCEKKVLYKCKGRSSTILIDGRHKLRTDNDHNHAPETSRAEVSIANSILKDTARSTTNKPSQIIQSTQSNVPENIKPYLPSYEAQRKKIKRTRITHHHTEPNSIDVLNIPDDLKKTLSNQPFLIKESIIGEDKILVFSTVSNIQKLSQSMFWIVDGTFKTVPTIFTQLYTIHAQVGYGDNSRVLPLVYVLMTSKREQCYSQMYQDIIDFAEDNSINLAPEYIISDFKMAAINASKHEFPLSKSKGCLFHLCQSAWRKLQGFGLSIEYGNDENFSIKVRQMLSLAFLPEEEIPDAFKEIKEIMPNNASTFVQWFEDNYALGKIRRIVRNTEHRNPPLFPPTLWSIYENIDNGIPRTSNHAEAWHRRWNELIGRAHIGLFTLIKELQKEQSKVDADIEAILRGAPKPRPTNLQQKREQRLKTAFNNREGKTRLEYLRGIAHNLTM</sequence>
<keyword evidence="1" id="KW-0479">Metal-binding</keyword>
<dbReference type="Proteomes" id="UP001160148">
    <property type="component" value="Unassembled WGS sequence"/>
</dbReference>
<dbReference type="InterPro" id="IPR007588">
    <property type="entry name" value="Znf_FLYWCH"/>
</dbReference>
<evidence type="ECO:0000256" key="2">
    <source>
        <dbReference type="ARBA" id="ARBA00022771"/>
    </source>
</evidence>
<keyword evidence="2" id="KW-0863">Zinc-finger</keyword>
<comment type="caution">
    <text evidence="6">The sequence shown here is derived from an EMBL/GenBank/DDBJ whole genome shotgun (WGS) entry which is preliminary data.</text>
</comment>
<protein>
    <recommendedName>
        <fullName evidence="8">MULE transposase domain-containing protein</fullName>
    </recommendedName>
</protein>
<dbReference type="Gene3D" id="2.20.25.240">
    <property type="match status" value="1"/>
</dbReference>
<dbReference type="PANTHER" id="PTHR47160:SF5">
    <property type="entry name" value="MULE TRANSPOSASE DOMAIN-CONTAINING PROTEIN"/>
    <property type="match status" value="1"/>
</dbReference>
<evidence type="ECO:0000313" key="6">
    <source>
        <dbReference type="EMBL" id="CAI6347174.1"/>
    </source>
</evidence>
<organism evidence="6 7">
    <name type="scientific">Macrosiphum euphorbiae</name>
    <name type="common">potato aphid</name>
    <dbReference type="NCBI Taxonomy" id="13131"/>
    <lineage>
        <taxon>Eukaryota</taxon>
        <taxon>Metazoa</taxon>
        <taxon>Ecdysozoa</taxon>
        <taxon>Arthropoda</taxon>
        <taxon>Hexapoda</taxon>
        <taxon>Insecta</taxon>
        <taxon>Pterygota</taxon>
        <taxon>Neoptera</taxon>
        <taxon>Paraneoptera</taxon>
        <taxon>Hemiptera</taxon>
        <taxon>Sternorrhyncha</taxon>
        <taxon>Aphidomorpha</taxon>
        <taxon>Aphidoidea</taxon>
        <taxon>Aphididae</taxon>
        <taxon>Macrosiphini</taxon>
        <taxon>Macrosiphum</taxon>
    </lineage>
</organism>
<evidence type="ECO:0000259" key="5">
    <source>
        <dbReference type="Pfam" id="PF10551"/>
    </source>
</evidence>
<dbReference type="GO" id="GO:0008270">
    <property type="term" value="F:zinc ion binding"/>
    <property type="evidence" value="ECO:0007669"/>
    <property type="project" value="UniProtKB-KW"/>
</dbReference>
<dbReference type="AlphaFoldDB" id="A0AAV0VSN1"/>
<dbReference type="Pfam" id="PF10551">
    <property type="entry name" value="MULE"/>
    <property type="match status" value="1"/>
</dbReference>
<gene>
    <name evidence="6" type="ORF">MEUPH1_LOCUS3990</name>
</gene>